<name>A0A8X6Y130_9ARAC</name>
<protein>
    <submittedName>
        <fullName evidence="1">Uncharacterized protein</fullName>
    </submittedName>
</protein>
<accession>A0A8X6Y130</accession>
<keyword evidence="2" id="KW-1185">Reference proteome</keyword>
<dbReference type="AlphaFoldDB" id="A0A8X6Y130"/>
<sequence>MPPLVLPVGGRREIKYLPQTISDPLSNNYNFLHETRPPPLKGDVVCSESTDYGDLDELLALFTHLILAAVGHPIPLRKEKDCIPFWRENNIEGLIHKRAATA</sequence>
<comment type="caution">
    <text evidence="1">The sequence shown here is derived from an EMBL/GenBank/DDBJ whole genome shotgun (WGS) entry which is preliminary data.</text>
</comment>
<gene>
    <name evidence="1" type="ORF">TNIN_137921</name>
</gene>
<evidence type="ECO:0000313" key="2">
    <source>
        <dbReference type="Proteomes" id="UP000886998"/>
    </source>
</evidence>
<proteinExistence type="predicted"/>
<reference evidence="1" key="1">
    <citation type="submission" date="2020-08" db="EMBL/GenBank/DDBJ databases">
        <title>Multicomponent nature underlies the extraordinary mechanical properties of spider dragline silk.</title>
        <authorList>
            <person name="Kono N."/>
            <person name="Nakamura H."/>
            <person name="Mori M."/>
            <person name="Yoshida Y."/>
            <person name="Ohtoshi R."/>
            <person name="Malay A.D."/>
            <person name="Moran D.A.P."/>
            <person name="Tomita M."/>
            <person name="Numata K."/>
            <person name="Arakawa K."/>
        </authorList>
    </citation>
    <scope>NUCLEOTIDE SEQUENCE</scope>
</reference>
<dbReference type="EMBL" id="BMAV01014337">
    <property type="protein sequence ID" value="GFY62656.1"/>
    <property type="molecule type" value="Genomic_DNA"/>
</dbReference>
<organism evidence="1 2">
    <name type="scientific">Trichonephila inaurata madagascariensis</name>
    <dbReference type="NCBI Taxonomy" id="2747483"/>
    <lineage>
        <taxon>Eukaryota</taxon>
        <taxon>Metazoa</taxon>
        <taxon>Ecdysozoa</taxon>
        <taxon>Arthropoda</taxon>
        <taxon>Chelicerata</taxon>
        <taxon>Arachnida</taxon>
        <taxon>Araneae</taxon>
        <taxon>Araneomorphae</taxon>
        <taxon>Entelegynae</taxon>
        <taxon>Araneoidea</taxon>
        <taxon>Nephilidae</taxon>
        <taxon>Trichonephila</taxon>
        <taxon>Trichonephila inaurata</taxon>
    </lineage>
</organism>
<evidence type="ECO:0000313" key="1">
    <source>
        <dbReference type="EMBL" id="GFY62656.1"/>
    </source>
</evidence>
<dbReference type="Proteomes" id="UP000886998">
    <property type="component" value="Unassembled WGS sequence"/>
</dbReference>